<evidence type="ECO:0000256" key="2">
    <source>
        <dbReference type="ARBA" id="ARBA00022729"/>
    </source>
</evidence>
<protein>
    <submittedName>
        <fullName evidence="5">OmpH family outer membrane protein</fullName>
    </submittedName>
</protein>
<evidence type="ECO:0000313" key="5">
    <source>
        <dbReference type="EMBL" id="MFC3179781.1"/>
    </source>
</evidence>
<evidence type="ECO:0000256" key="1">
    <source>
        <dbReference type="ARBA" id="ARBA00009091"/>
    </source>
</evidence>
<dbReference type="EMBL" id="JBHRTO010000001">
    <property type="protein sequence ID" value="MFC3179781.1"/>
    <property type="molecule type" value="Genomic_DNA"/>
</dbReference>
<comment type="caution">
    <text evidence="5">The sequence shown here is derived from an EMBL/GenBank/DDBJ whole genome shotgun (WGS) entry which is preliminary data.</text>
</comment>
<comment type="similarity">
    <text evidence="1">Belongs to the Skp family.</text>
</comment>
<feature type="signal peptide" evidence="4">
    <location>
        <begin position="1"/>
        <end position="23"/>
    </location>
</feature>
<feature type="compositionally biased region" description="Pro residues" evidence="3">
    <location>
        <begin position="180"/>
        <end position="207"/>
    </location>
</feature>
<dbReference type="Pfam" id="PF03938">
    <property type="entry name" value="OmpH"/>
    <property type="match status" value="1"/>
</dbReference>
<sequence length="207" mass="22069">MQRQAAGLITALLLAVCPQALLAQSVVEKTAIVTLDQDQLYLGTQYGRALQTKFEAESKALLAENRKIDAALEAEERELTDRRATMTAEEFRPLGDAFDKKANDLRKAQDAKSTDLAKSRDADRQAFFQAVAPILGDYMVERGAVAILDKSAIVVSLGSIDITKEVIARIDARLGDGTTPPAPVLAPEPTPAPAPTPAPEPAPAPAP</sequence>
<proteinExistence type="inferred from homology"/>
<name>A0ABV7ITF7_9RHOB</name>
<dbReference type="RefSeq" id="WP_380071409.1">
    <property type="nucleotide sequence ID" value="NZ_JBHRTO010000001.1"/>
</dbReference>
<keyword evidence="6" id="KW-1185">Reference proteome</keyword>
<evidence type="ECO:0000313" key="6">
    <source>
        <dbReference type="Proteomes" id="UP001595547"/>
    </source>
</evidence>
<feature type="region of interest" description="Disordered" evidence="3">
    <location>
        <begin position="174"/>
        <end position="207"/>
    </location>
</feature>
<feature type="chain" id="PRO_5046319946" evidence="4">
    <location>
        <begin position="24"/>
        <end position="207"/>
    </location>
</feature>
<dbReference type="PANTHER" id="PTHR35089">
    <property type="entry name" value="CHAPERONE PROTEIN SKP"/>
    <property type="match status" value="1"/>
</dbReference>
<keyword evidence="2 4" id="KW-0732">Signal</keyword>
<dbReference type="Gene3D" id="3.30.910.20">
    <property type="entry name" value="Skp domain"/>
    <property type="match status" value="1"/>
</dbReference>
<dbReference type="SUPFAM" id="SSF111384">
    <property type="entry name" value="OmpH-like"/>
    <property type="match status" value="1"/>
</dbReference>
<dbReference type="PANTHER" id="PTHR35089:SF1">
    <property type="entry name" value="CHAPERONE PROTEIN SKP"/>
    <property type="match status" value="1"/>
</dbReference>
<dbReference type="InterPro" id="IPR024930">
    <property type="entry name" value="Skp_dom_sf"/>
</dbReference>
<accession>A0ABV7ITF7</accession>
<reference evidence="6" key="1">
    <citation type="journal article" date="2019" name="Int. J. Syst. Evol. Microbiol.">
        <title>The Global Catalogue of Microorganisms (GCM) 10K type strain sequencing project: providing services to taxonomists for standard genome sequencing and annotation.</title>
        <authorList>
            <consortium name="The Broad Institute Genomics Platform"/>
            <consortium name="The Broad Institute Genome Sequencing Center for Infectious Disease"/>
            <person name="Wu L."/>
            <person name="Ma J."/>
        </authorList>
    </citation>
    <scope>NUCLEOTIDE SEQUENCE [LARGE SCALE GENOMIC DNA]</scope>
    <source>
        <strain evidence="6">KCTC 52039</strain>
    </source>
</reference>
<dbReference type="SMART" id="SM00935">
    <property type="entry name" value="OmpH"/>
    <property type="match status" value="1"/>
</dbReference>
<organism evidence="5 6">
    <name type="scientific">Cypionkella sinensis</name>
    <dbReference type="NCBI Taxonomy" id="1756043"/>
    <lineage>
        <taxon>Bacteria</taxon>
        <taxon>Pseudomonadati</taxon>
        <taxon>Pseudomonadota</taxon>
        <taxon>Alphaproteobacteria</taxon>
        <taxon>Rhodobacterales</taxon>
        <taxon>Paracoccaceae</taxon>
        <taxon>Cypionkella</taxon>
    </lineage>
</organism>
<gene>
    <name evidence="5" type="ORF">ACFOGH_02165</name>
</gene>
<dbReference type="InterPro" id="IPR005632">
    <property type="entry name" value="Chaperone_Skp"/>
</dbReference>
<dbReference type="Proteomes" id="UP001595547">
    <property type="component" value="Unassembled WGS sequence"/>
</dbReference>
<evidence type="ECO:0000256" key="4">
    <source>
        <dbReference type="SAM" id="SignalP"/>
    </source>
</evidence>
<evidence type="ECO:0000256" key="3">
    <source>
        <dbReference type="SAM" id="MobiDB-lite"/>
    </source>
</evidence>